<keyword evidence="3" id="KW-1003">Cell membrane</keyword>
<feature type="transmembrane region" description="Helical" evidence="7">
    <location>
        <begin position="289"/>
        <end position="308"/>
    </location>
</feature>
<dbReference type="Pfam" id="PF13440">
    <property type="entry name" value="Polysacc_synt_3"/>
    <property type="match status" value="1"/>
</dbReference>
<name>A0A5P8E778_9BACT</name>
<feature type="transmembrane region" description="Helical" evidence="7">
    <location>
        <begin position="12"/>
        <end position="34"/>
    </location>
</feature>
<evidence type="ECO:0000256" key="4">
    <source>
        <dbReference type="ARBA" id="ARBA00022692"/>
    </source>
</evidence>
<feature type="transmembrane region" description="Helical" evidence="7">
    <location>
        <begin position="149"/>
        <end position="172"/>
    </location>
</feature>
<dbReference type="PANTHER" id="PTHR30250:SF10">
    <property type="entry name" value="LIPOPOLYSACCHARIDE BIOSYNTHESIS PROTEIN WZXC"/>
    <property type="match status" value="1"/>
</dbReference>
<dbReference type="Proteomes" id="UP000249375">
    <property type="component" value="Chromosome"/>
</dbReference>
<dbReference type="GO" id="GO:0005886">
    <property type="term" value="C:plasma membrane"/>
    <property type="evidence" value="ECO:0007669"/>
    <property type="project" value="UniProtKB-SubCell"/>
</dbReference>
<feature type="transmembrane region" description="Helical" evidence="7">
    <location>
        <begin position="423"/>
        <end position="448"/>
    </location>
</feature>
<evidence type="ECO:0000256" key="6">
    <source>
        <dbReference type="ARBA" id="ARBA00023136"/>
    </source>
</evidence>
<evidence type="ECO:0000313" key="9">
    <source>
        <dbReference type="Proteomes" id="UP000249375"/>
    </source>
</evidence>
<dbReference type="AlphaFoldDB" id="A0A5P8E778"/>
<reference evidence="8 9" key="1">
    <citation type="submission" date="2018-11" db="EMBL/GenBank/DDBJ databases">
        <authorList>
            <person name="Na S.W."/>
            <person name="Baik M."/>
        </authorList>
    </citation>
    <scope>NUCLEOTIDE SEQUENCE [LARGE SCALE GENOMIC DNA]</scope>
    <source>
        <strain evidence="8 9">E39</strain>
    </source>
</reference>
<dbReference type="InterPro" id="IPR050833">
    <property type="entry name" value="Poly_Biosynth_Transport"/>
</dbReference>
<evidence type="ECO:0000313" key="8">
    <source>
        <dbReference type="EMBL" id="QFQ12727.1"/>
    </source>
</evidence>
<keyword evidence="4 7" id="KW-0812">Transmembrane</keyword>
<feature type="transmembrane region" description="Helical" evidence="7">
    <location>
        <begin position="46"/>
        <end position="69"/>
    </location>
</feature>
<dbReference type="EMBL" id="CP033459">
    <property type="protein sequence ID" value="QFQ12727.1"/>
    <property type="molecule type" value="Genomic_DNA"/>
</dbReference>
<keyword evidence="9" id="KW-1185">Reference proteome</keyword>
<feature type="transmembrane region" description="Helical" evidence="7">
    <location>
        <begin position="178"/>
        <end position="195"/>
    </location>
</feature>
<organism evidence="8 9">
    <name type="scientific">Pseudoprevotella muciniphila</name>
    <dbReference type="NCBI Taxonomy" id="2133944"/>
    <lineage>
        <taxon>Bacteria</taxon>
        <taxon>Pseudomonadati</taxon>
        <taxon>Bacteroidota</taxon>
        <taxon>Bacteroidia</taxon>
        <taxon>Bacteroidales</taxon>
        <taxon>Prevotellaceae</taxon>
        <taxon>Pseudoprevotella</taxon>
    </lineage>
</organism>
<dbReference type="RefSeq" id="WP_111898383.1">
    <property type="nucleotide sequence ID" value="NZ_CP033459.1"/>
</dbReference>
<feature type="transmembrane region" description="Helical" evidence="7">
    <location>
        <begin position="454"/>
        <end position="477"/>
    </location>
</feature>
<gene>
    <name evidence="8" type="ORF">C7Y71_006675</name>
</gene>
<keyword evidence="5 7" id="KW-1133">Transmembrane helix</keyword>
<sequence>MADTLKDKTAKGLLWGGLNTFLQQLLNLVFGIFLARKLSQDDYGMVGMLAVFTGIAASLQDGGFVSALNKRKNITFDDYNSVFWFNVTVAFVCYWILFFCAPLIADFYGEPELVWLSRYCFLGFFITSLNIAPRAYLFRNLKAKENSTLGLVALIVSGIVGIVMAANGFAYWGLATQSNVFVLVITIMSYYYSGFRPKLTFSFQPIREMFGFGSKLVVTSICNVVNNNLFSVILGKFYTSADVGNFTQANKWNNLGHSTITNMLYGVAQPVFTKVDDERGRQKRVFRKLLRFTALLAFPAMFGLSLTANELIVITITEKWLTSASILSLLCIWGAFIPINSLLSNLIISRGRSGTYMWCTIGLIVVSLATVLVMAYLKSGMWNMLVAFVIVNILWMFVWHYFAKREIGISLFEMLRDMAPYALLSMAVCAGAFFAFSGISNVYLAFVLKFFSVAIVYCTILWLSGSVIFKECVAYFFRKKR</sequence>
<proteinExistence type="inferred from homology"/>
<evidence type="ECO:0000256" key="7">
    <source>
        <dbReference type="SAM" id="Phobius"/>
    </source>
</evidence>
<evidence type="ECO:0000256" key="2">
    <source>
        <dbReference type="ARBA" id="ARBA00007430"/>
    </source>
</evidence>
<comment type="similarity">
    <text evidence="2">Belongs to the polysaccharide synthase family.</text>
</comment>
<dbReference type="PANTHER" id="PTHR30250">
    <property type="entry name" value="PST FAMILY PREDICTED COLANIC ACID TRANSPORTER"/>
    <property type="match status" value="1"/>
</dbReference>
<evidence type="ECO:0000256" key="5">
    <source>
        <dbReference type="ARBA" id="ARBA00022989"/>
    </source>
</evidence>
<evidence type="ECO:0000256" key="1">
    <source>
        <dbReference type="ARBA" id="ARBA00004651"/>
    </source>
</evidence>
<feature type="transmembrane region" description="Helical" evidence="7">
    <location>
        <begin position="81"/>
        <end position="104"/>
    </location>
</feature>
<feature type="transmembrane region" description="Helical" evidence="7">
    <location>
        <begin position="382"/>
        <end position="402"/>
    </location>
</feature>
<dbReference type="KEGG" id="alq:C7Y71_006675"/>
<protein>
    <submittedName>
        <fullName evidence="8">Lipopolysaccharide biosynthesis protein</fullName>
    </submittedName>
</protein>
<dbReference type="OrthoDB" id="9770347at2"/>
<feature type="transmembrane region" description="Helical" evidence="7">
    <location>
        <begin position="355"/>
        <end position="376"/>
    </location>
</feature>
<dbReference type="CDD" id="cd13127">
    <property type="entry name" value="MATE_tuaB_like"/>
    <property type="match status" value="1"/>
</dbReference>
<feature type="transmembrane region" description="Helical" evidence="7">
    <location>
        <begin position="320"/>
        <end position="343"/>
    </location>
</feature>
<comment type="subcellular location">
    <subcellularLocation>
        <location evidence="1">Cell membrane</location>
        <topology evidence="1">Multi-pass membrane protein</topology>
    </subcellularLocation>
</comment>
<feature type="transmembrane region" description="Helical" evidence="7">
    <location>
        <begin position="116"/>
        <end position="137"/>
    </location>
</feature>
<accession>A0A5P8E778</accession>
<evidence type="ECO:0000256" key="3">
    <source>
        <dbReference type="ARBA" id="ARBA00022475"/>
    </source>
</evidence>
<keyword evidence="6 7" id="KW-0472">Membrane</keyword>